<comment type="similarity">
    <text evidence="2 11 13">Belongs to the thiolase-like superfamily. Beta-ketoacyl-ACP synthases family.</text>
</comment>
<proteinExistence type="inferred from homology"/>
<evidence type="ECO:0000256" key="11">
    <source>
        <dbReference type="PIRNR" id="PIRNR000447"/>
    </source>
</evidence>
<keyword evidence="16" id="KW-1185">Reference proteome</keyword>
<dbReference type="FunFam" id="3.40.47.10:FF:000009">
    <property type="entry name" value="3-oxoacyl-[acyl-carrier-protein] synthase 2"/>
    <property type="match status" value="1"/>
</dbReference>
<evidence type="ECO:0000256" key="12">
    <source>
        <dbReference type="PIRSR" id="PIRSR000447-1"/>
    </source>
</evidence>
<evidence type="ECO:0000256" key="7">
    <source>
        <dbReference type="ARBA" id="ARBA00022832"/>
    </source>
</evidence>
<dbReference type="NCBIfam" id="TIGR03150">
    <property type="entry name" value="fabF"/>
    <property type="match status" value="1"/>
</dbReference>
<comment type="pathway">
    <text evidence="1 11">Lipid metabolism; fatty acid biosynthesis.</text>
</comment>
<dbReference type="PIRSF" id="PIRSF000447">
    <property type="entry name" value="KAS_II"/>
    <property type="match status" value="1"/>
</dbReference>
<comment type="catalytic activity">
    <reaction evidence="11">
        <text>(9Z)-hexadecenoyl-[ACP] + malonyl-[ACP] + H(+) = 3-oxo-(11Z)-octadecenoyl-[ACP] + holo-[ACP] + CO2</text>
        <dbReference type="Rhea" id="RHEA:55040"/>
        <dbReference type="Rhea" id="RHEA-COMP:9623"/>
        <dbReference type="Rhea" id="RHEA-COMP:9685"/>
        <dbReference type="Rhea" id="RHEA-COMP:10800"/>
        <dbReference type="Rhea" id="RHEA-COMP:14074"/>
        <dbReference type="ChEBI" id="CHEBI:15378"/>
        <dbReference type="ChEBI" id="CHEBI:16526"/>
        <dbReference type="ChEBI" id="CHEBI:64479"/>
        <dbReference type="ChEBI" id="CHEBI:78449"/>
        <dbReference type="ChEBI" id="CHEBI:83989"/>
        <dbReference type="ChEBI" id="CHEBI:138538"/>
        <dbReference type="EC" id="2.3.1.179"/>
    </reaction>
</comment>
<evidence type="ECO:0000256" key="3">
    <source>
        <dbReference type="ARBA" id="ARBA00012356"/>
    </source>
</evidence>
<dbReference type="SMART" id="SM00825">
    <property type="entry name" value="PKS_KS"/>
    <property type="match status" value="1"/>
</dbReference>
<dbReference type="RefSeq" id="WP_115842963.1">
    <property type="nucleotide sequence ID" value="NZ_CP183976.1"/>
</dbReference>
<dbReference type="Pfam" id="PF00109">
    <property type="entry name" value="ketoacyl-synt"/>
    <property type="match status" value="1"/>
</dbReference>
<dbReference type="PROSITE" id="PS52004">
    <property type="entry name" value="KS3_2"/>
    <property type="match status" value="1"/>
</dbReference>
<comment type="caution">
    <text evidence="15">The sequence shown here is derived from an EMBL/GenBank/DDBJ whole genome shotgun (WGS) entry which is preliminary data.</text>
</comment>
<dbReference type="Proteomes" id="UP000256829">
    <property type="component" value="Unassembled WGS sequence"/>
</dbReference>
<evidence type="ECO:0000313" key="15">
    <source>
        <dbReference type="EMBL" id="RDY66479.1"/>
    </source>
</evidence>
<name>A0A3D8VB44_9GAMM</name>
<dbReference type="InterPro" id="IPR020841">
    <property type="entry name" value="PKS_Beta-ketoAc_synthase_dom"/>
</dbReference>
<feature type="active site" description="For beta-ketoacyl synthase activity" evidence="12">
    <location>
        <position position="165"/>
    </location>
</feature>
<keyword evidence="6 11" id="KW-0808">Transferase</keyword>
<organism evidence="15 16">
    <name type="scientific">Lysobacter soli</name>
    <dbReference type="NCBI Taxonomy" id="453783"/>
    <lineage>
        <taxon>Bacteria</taxon>
        <taxon>Pseudomonadati</taxon>
        <taxon>Pseudomonadota</taxon>
        <taxon>Gammaproteobacteria</taxon>
        <taxon>Lysobacterales</taxon>
        <taxon>Lysobacteraceae</taxon>
        <taxon>Lysobacter</taxon>
    </lineage>
</organism>
<gene>
    <name evidence="15" type="primary">fabF</name>
    <name evidence="15" type="ORF">DX912_13060</name>
</gene>
<evidence type="ECO:0000259" key="14">
    <source>
        <dbReference type="PROSITE" id="PS52004"/>
    </source>
</evidence>
<feature type="domain" description="Ketosynthase family 3 (KS3)" evidence="14">
    <location>
        <begin position="4"/>
        <end position="412"/>
    </location>
</feature>
<evidence type="ECO:0000256" key="5">
    <source>
        <dbReference type="ARBA" id="ARBA00022516"/>
    </source>
</evidence>
<comment type="function">
    <text evidence="11">Involved in the type II fatty acid elongation cycle. Catalyzes the elongation of a wide range of acyl-ACP by the addition of two carbons from malonyl-ACP to an acyl acceptor. Can efficiently catalyze the conversion of palmitoleoyl-ACP (cis-hexadec-9-enoyl-ACP) to cis-vaccenoyl-ACP (cis-octadec-11-enoyl-ACP), an essential step in the thermal regulation of fatty acid composition.</text>
</comment>
<comment type="catalytic activity">
    <reaction evidence="11">
        <text>a fatty acyl-[ACP] + malonyl-[ACP] + H(+) = a 3-oxoacyl-[ACP] + holo-[ACP] + CO2</text>
        <dbReference type="Rhea" id="RHEA:22836"/>
        <dbReference type="Rhea" id="RHEA-COMP:9623"/>
        <dbReference type="Rhea" id="RHEA-COMP:9685"/>
        <dbReference type="Rhea" id="RHEA-COMP:9916"/>
        <dbReference type="Rhea" id="RHEA-COMP:14125"/>
        <dbReference type="ChEBI" id="CHEBI:15378"/>
        <dbReference type="ChEBI" id="CHEBI:16526"/>
        <dbReference type="ChEBI" id="CHEBI:64479"/>
        <dbReference type="ChEBI" id="CHEBI:78449"/>
        <dbReference type="ChEBI" id="CHEBI:78776"/>
        <dbReference type="ChEBI" id="CHEBI:138651"/>
    </reaction>
</comment>
<dbReference type="EC" id="2.3.1.179" evidence="3 11"/>
<dbReference type="AlphaFoldDB" id="A0A3D8VB44"/>
<dbReference type="InterPro" id="IPR017568">
    <property type="entry name" value="3-oxoacyl-ACP_synth-2"/>
</dbReference>
<evidence type="ECO:0000256" key="10">
    <source>
        <dbReference type="ARBA" id="ARBA00023315"/>
    </source>
</evidence>
<dbReference type="InterPro" id="IPR018201">
    <property type="entry name" value="Ketoacyl_synth_AS"/>
</dbReference>
<dbReference type="CDD" id="cd00834">
    <property type="entry name" value="KAS_I_II"/>
    <property type="match status" value="1"/>
</dbReference>
<evidence type="ECO:0000313" key="16">
    <source>
        <dbReference type="Proteomes" id="UP000256829"/>
    </source>
</evidence>
<evidence type="ECO:0000256" key="1">
    <source>
        <dbReference type="ARBA" id="ARBA00005194"/>
    </source>
</evidence>
<evidence type="ECO:0000256" key="4">
    <source>
        <dbReference type="ARBA" id="ARBA00014657"/>
    </source>
</evidence>
<dbReference type="GO" id="GO:0006633">
    <property type="term" value="P:fatty acid biosynthetic process"/>
    <property type="evidence" value="ECO:0007669"/>
    <property type="project" value="UniProtKB-UniRule"/>
</dbReference>
<dbReference type="EMBL" id="QTJR01000009">
    <property type="protein sequence ID" value="RDY66479.1"/>
    <property type="molecule type" value="Genomic_DNA"/>
</dbReference>
<keyword evidence="10 11" id="KW-0012">Acyltransferase</keyword>
<protein>
    <recommendedName>
        <fullName evidence="4 11">3-oxoacyl-[acyl-carrier-protein] synthase 2</fullName>
        <ecNumber evidence="3 11">2.3.1.179</ecNumber>
    </recommendedName>
</protein>
<evidence type="ECO:0000256" key="2">
    <source>
        <dbReference type="ARBA" id="ARBA00008467"/>
    </source>
</evidence>
<keyword evidence="8" id="KW-0443">Lipid metabolism</keyword>
<dbReference type="NCBIfam" id="NF005589">
    <property type="entry name" value="PRK07314.1"/>
    <property type="match status" value="1"/>
</dbReference>
<keyword evidence="7" id="KW-0276">Fatty acid metabolism</keyword>
<keyword evidence="9 11" id="KW-0275">Fatty acid biosynthesis</keyword>
<dbReference type="PROSITE" id="PS00606">
    <property type="entry name" value="KS3_1"/>
    <property type="match status" value="1"/>
</dbReference>
<dbReference type="UniPathway" id="UPA00094"/>
<evidence type="ECO:0000256" key="13">
    <source>
        <dbReference type="RuleBase" id="RU003694"/>
    </source>
</evidence>
<dbReference type="SUPFAM" id="SSF53901">
    <property type="entry name" value="Thiolase-like"/>
    <property type="match status" value="2"/>
</dbReference>
<evidence type="ECO:0000256" key="6">
    <source>
        <dbReference type="ARBA" id="ARBA00022679"/>
    </source>
</evidence>
<evidence type="ECO:0000256" key="9">
    <source>
        <dbReference type="ARBA" id="ARBA00023160"/>
    </source>
</evidence>
<dbReference type="InterPro" id="IPR014031">
    <property type="entry name" value="Ketoacyl_synth_C"/>
</dbReference>
<evidence type="ECO:0000256" key="8">
    <source>
        <dbReference type="ARBA" id="ARBA00023098"/>
    </source>
</evidence>
<dbReference type="InterPro" id="IPR000794">
    <property type="entry name" value="Beta-ketoacyl_synthase"/>
</dbReference>
<dbReference type="GO" id="GO:0005829">
    <property type="term" value="C:cytosol"/>
    <property type="evidence" value="ECO:0007669"/>
    <property type="project" value="TreeGrafter"/>
</dbReference>
<sequence>MSNNRRVVVTGLGAVSPLGNDVASTWDGIVNGRSGIGPITHFDATNFTTRIAGEVRDFDITQWVNPKDAKKMEEFIHYGVAASLMAMKDADLTVDESNAERIGALIGSGIGGLLGIEEQTVKFHDGGPRKVSPFYVPSTIINMLPGQVSLLTGIKGPNFSAVSACATANHSIGMAMRMIQYGDADVMIAGGAERGSSPTSVAGFCSMKAMSTRNDDPRHASRPWDKDRDGFVLGDGAGILVLEEYERAKARGARIYCELAGFGASSDAFHMTAPSENGEGPARCMVAAMKDAGVNADQIEYLNAHGTSTPLGDLAETLAIKRALGDHAYKTMVSSTKSMTGHLLGAAGGVEAIFSVLALHHGIIPPTINLFEAGEGCDLDYVPNVAREKKIDVAMSNGFGFGGTNGTLVFRRV</sequence>
<accession>A0A3D8VB44</accession>
<dbReference type="Pfam" id="PF02801">
    <property type="entry name" value="Ketoacyl-synt_C"/>
    <property type="match status" value="1"/>
</dbReference>
<keyword evidence="5 11" id="KW-0444">Lipid biosynthesis</keyword>
<dbReference type="InterPro" id="IPR014030">
    <property type="entry name" value="Ketoacyl_synth_N"/>
</dbReference>
<dbReference type="Gene3D" id="3.40.47.10">
    <property type="match status" value="1"/>
</dbReference>
<dbReference type="InterPro" id="IPR016039">
    <property type="entry name" value="Thiolase-like"/>
</dbReference>
<reference evidence="15 16" key="1">
    <citation type="submission" date="2018-08" db="EMBL/GenBank/DDBJ databases">
        <title>Lysobacter soli KCTC 22011, whole genome shotgun sequence.</title>
        <authorList>
            <person name="Zhang X."/>
            <person name="Feng G."/>
            <person name="Zhu H."/>
        </authorList>
    </citation>
    <scope>NUCLEOTIDE SEQUENCE [LARGE SCALE GENOMIC DNA]</scope>
    <source>
        <strain evidence="15 16">KCTC 22011</strain>
    </source>
</reference>
<dbReference type="PANTHER" id="PTHR11712">
    <property type="entry name" value="POLYKETIDE SYNTHASE-RELATED"/>
    <property type="match status" value="1"/>
</dbReference>
<dbReference type="GO" id="GO:0004315">
    <property type="term" value="F:3-oxoacyl-[acyl-carrier-protein] synthase activity"/>
    <property type="evidence" value="ECO:0007669"/>
    <property type="project" value="UniProtKB-UniRule"/>
</dbReference>
<dbReference type="PANTHER" id="PTHR11712:SF336">
    <property type="entry name" value="3-OXOACYL-[ACYL-CARRIER-PROTEIN] SYNTHASE, MITOCHONDRIAL"/>
    <property type="match status" value="1"/>
</dbReference>